<dbReference type="EMBL" id="JAFIQO010000126">
    <property type="protein sequence ID" value="MBP0057639.1"/>
    <property type="molecule type" value="Genomic_DNA"/>
</dbReference>
<dbReference type="Proteomes" id="UP001315001">
    <property type="component" value="Unassembled WGS sequence"/>
</dbReference>
<dbReference type="InterPro" id="IPR003961">
    <property type="entry name" value="FN3_dom"/>
</dbReference>
<feature type="signal peptide" evidence="1">
    <location>
        <begin position="1"/>
        <end position="31"/>
    </location>
</feature>
<reference evidence="3 4" key="1">
    <citation type="submission" date="2021-02" db="EMBL/GenBank/DDBJ databases">
        <title>Lactate utilizing bacteria of the human gut.</title>
        <authorList>
            <person name="Sheridan P.O."/>
        </authorList>
    </citation>
    <scope>NUCLEOTIDE SEQUENCE [LARGE SCALE GENOMIC DNA]</scope>
    <source>
        <strain evidence="3 4">HTF-83D</strain>
    </source>
</reference>
<comment type="caution">
    <text evidence="3">The sequence shown here is derived from an EMBL/GenBank/DDBJ whole genome shotgun (WGS) entry which is preliminary data.</text>
</comment>
<sequence>MKSIYKKKVHILLFAVLCLTVLLFIPQKVQAAAVKKPSQVKNLTVKLTAKRAAKLIWKKAAHAKKYQVYCSVNGGKYKKIKTTKAASVTHKKLKTGAVYVYKVRGINQGKKGSYSSVQRIRTLADTKPGLSAAVTGTTAVLEWNKVKNATGYYLYKAGANGKWNKITAIKERSYVVNGLELGGVYSYKVVPYLRADGKTFKGSSSVKKITMPASGWLLDYVQPYAKPLSYESYHARAFTMRGTSYTHGFAVRGTLRNDEGIYFNLGGKYTSLTFKTGIKDGKYTARRPAKVTIKADGKTIENGIFEIKDDEAFSIHTINVKGCKDLRIYIVPGDIIKLPDTEYGFADVKLSK</sequence>
<dbReference type="InterPro" id="IPR013783">
    <property type="entry name" value="Ig-like_fold"/>
</dbReference>
<dbReference type="CDD" id="cd00063">
    <property type="entry name" value="FN3"/>
    <property type="match status" value="2"/>
</dbReference>
<gene>
    <name evidence="3" type="ORF">JYQ75_09585</name>
</gene>
<feature type="domain" description="Fibronectin type-III" evidence="2">
    <location>
        <begin position="39"/>
        <end position="125"/>
    </location>
</feature>
<name>A0ABS3ZL99_9FIRM</name>
<proteinExistence type="predicted"/>
<dbReference type="SUPFAM" id="SSF49265">
    <property type="entry name" value="Fibronectin type III"/>
    <property type="match status" value="1"/>
</dbReference>
<dbReference type="Gene3D" id="2.60.40.10">
    <property type="entry name" value="Immunoglobulins"/>
    <property type="match status" value="2"/>
</dbReference>
<dbReference type="Gene3D" id="2.60.120.1060">
    <property type="entry name" value="NPCBM/NEW2 domain"/>
    <property type="match status" value="1"/>
</dbReference>
<dbReference type="SMART" id="SM00060">
    <property type="entry name" value="FN3"/>
    <property type="match status" value="2"/>
</dbReference>
<evidence type="ECO:0000313" key="4">
    <source>
        <dbReference type="Proteomes" id="UP001315001"/>
    </source>
</evidence>
<dbReference type="InterPro" id="IPR008979">
    <property type="entry name" value="Galactose-bd-like_sf"/>
</dbReference>
<dbReference type="PROSITE" id="PS50853">
    <property type="entry name" value="FN3"/>
    <property type="match status" value="1"/>
</dbReference>
<protein>
    <submittedName>
        <fullName evidence="3">NPCBM/NEW2 domain-containing protein</fullName>
    </submittedName>
</protein>
<evidence type="ECO:0000256" key="1">
    <source>
        <dbReference type="SAM" id="SignalP"/>
    </source>
</evidence>
<dbReference type="RefSeq" id="WP_209293673.1">
    <property type="nucleotide sequence ID" value="NZ_JAFIQO010000126.1"/>
</dbReference>
<dbReference type="InterPro" id="IPR038637">
    <property type="entry name" value="NPCBM_sf"/>
</dbReference>
<dbReference type="PANTHER" id="PTHR47135">
    <property type="entry name" value="FIBRONECTIN TYPE III DOMAIN-CONTAINING PROTEIN 7"/>
    <property type="match status" value="1"/>
</dbReference>
<keyword evidence="1" id="KW-0732">Signal</keyword>
<dbReference type="Pfam" id="PF08305">
    <property type="entry name" value="NPCBM"/>
    <property type="match status" value="1"/>
</dbReference>
<accession>A0ABS3ZL99</accession>
<dbReference type="InterPro" id="IPR013222">
    <property type="entry name" value="Glyco_hyd_98_carb-bd"/>
</dbReference>
<organism evidence="3 4">
    <name type="scientific">Anaerobutyricum soehngenii</name>
    <dbReference type="NCBI Taxonomy" id="105843"/>
    <lineage>
        <taxon>Bacteria</taxon>
        <taxon>Bacillati</taxon>
        <taxon>Bacillota</taxon>
        <taxon>Clostridia</taxon>
        <taxon>Lachnospirales</taxon>
        <taxon>Lachnospiraceae</taxon>
        <taxon>Anaerobutyricum</taxon>
    </lineage>
</organism>
<evidence type="ECO:0000259" key="2">
    <source>
        <dbReference type="PROSITE" id="PS50853"/>
    </source>
</evidence>
<evidence type="ECO:0000313" key="3">
    <source>
        <dbReference type="EMBL" id="MBP0057639.1"/>
    </source>
</evidence>
<dbReference type="InterPro" id="IPR036116">
    <property type="entry name" value="FN3_sf"/>
</dbReference>
<feature type="chain" id="PRO_5045127816" evidence="1">
    <location>
        <begin position="32"/>
        <end position="352"/>
    </location>
</feature>
<dbReference type="PANTHER" id="PTHR47135:SF3">
    <property type="entry name" value="FIBRONECTIN TYPE-III DOMAIN-CONTAINING PROTEIN"/>
    <property type="match status" value="1"/>
</dbReference>
<dbReference type="SUPFAM" id="SSF49785">
    <property type="entry name" value="Galactose-binding domain-like"/>
    <property type="match status" value="1"/>
</dbReference>
<keyword evidence="4" id="KW-1185">Reference proteome</keyword>